<feature type="chain" id="PRO_5024796927" evidence="4">
    <location>
        <begin position="24"/>
        <end position="313"/>
    </location>
</feature>
<dbReference type="RefSeq" id="WP_153284067.1">
    <property type="nucleotide sequence ID" value="NZ_CP045644.1"/>
</dbReference>
<dbReference type="PANTHER" id="PTHR46847">
    <property type="entry name" value="D-ALLOSE-BINDING PERIPLASMIC PROTEIN-RELATED"/>
    <property type="match status" value="1"/>
</dbReference>
<evidence type="ECO:0000256" key="1">
    <source>
        <dbReference type="ARBA" id="ARBA00004196"/>
    </source>
</evidence>
<keyword evidence="3 4" id="KW-0732">Signal</keyword>
<protein>
    <submittedName>
        <fullName evidence="6">Substrate-binding domain-containing protein</fullName>
    </submittedName>
</protein>
<feature type="domain" description="Periplasmic binding protein" evidence="5">
    <location>
        <begin position="31"/>
        <end position="287"/>
    </location>
</feature>
<organism evidence="6 7">
    <name type="scientific">Variovorax paradoxus</name>
    <dbReference type="NCBI Taxonomy" id="34073"/>
    <lineage>
        <taxon>Bacteria</taxon>
        <taxon>Pseudomonadati</taxon>
        <taxon>Pseudomonadota</taxon>
        <taxon>Betaproteobacteria</taxon>
        <taxon>Burkholderiales</taxon>
        <taxon>Comamonadaceae</taxon>
        <taxon>Variovorax</taxon>
    </lineage>
</organism>
<dbReference type="PANTHER" id="PTHR46847:SF2">
    <property type="entry name" value="ABC TRANSPORTER SUGAR-BINDING PROTEIN"/>
    <property type="match status" value="1"/>
</dbReference>
<dbReference type="InterPro" id="IPR028082">
    <property type="entry name" value="Peripla_BP_I"/>
</dbReference>
<dbReference type="AlphaFoldDB" id="A0A5Q0M6W1"/>
<evidence type="ECO:0000259" key="5">
    <source>
        <dbReference type="Pfam" id="PF13407"/>
    </source>
</evidence>
<evidence type="ECO:0000256" key="4">
    <source>
        <dbReference type="SAM" id="SignalP"/>
    </source>
</evidence>
<dbReference type="Gene3D" id="3.40.50.2300">
    <property type="match status" value="2"/>
</dbReference>
<comment type="similarity">
    <text evidence="2">Belongs to the bacterial solute-binding protein 2 family.</text>
</comment>
<accession>A0A5Q0M6W1</accession>
<comment type="subcellular location">
    <subcellularLocation>
        <location evidence="1">Cell envelope</location>
    </subcellularLocation>
</comment>
<feature type="signal peptide" evidence="4">
    <location>
        <begin position="1"/>
        <end position="23"/>
    </location>
</feature>
<evidence type="ECO:0000256" key="3">
    <source>
        <dbReference type="ARBA" id="ARBA00022729"/>
    </source>
</evidence>
<dbReference type="GO" id="GO:0030313">
    <property type="term" value="C:cell envelope"/>
    <property type="evidence" value="ECO:0007669"/>
    <property type="project" value="UniProtKB-SubCell"/>
</dbReference>
<dbReference type="GO" id="GO:0030246">
    <property type="term" value="F:carbohydrate binding"/>
    <property type="evidence" value="ECO:0007669"/>
    <property type="project" value="UniProtKB-ARBA"/>
</dbReference>
<sequence>MKKSIIRCVAAATLALCAGHAIAQDKPLKSIGITLGDMANPFFVAIGRSAEAEAKKINPAVKVTTVSSKYDLNTQVDQIDNFIANKVDVIVLGAADSKGIAPAVRKARAAGVIVVAVDVTAEGADATVMSDNAMAGAESCKFLAERIGGKGNFVIVNGPPVSSIMDRVKGCKETLAKYPGIKLVSDNQDAKGSRDGGLAAMANILTAQPKIDAVFGINDPTAIGAELAIRQARRTDIKVTGGVDGSPDGEAALKAKESLFVVTPAQDPNEMAAESVRVAYGLLNGRKPAKTMNLMATPLTTRDNIAGYKGWVR</sequence>
<dbReference type="Proteomes" id="UP000326780">
    <property type="component" value="Chromosome"/>
</dbReference>
<evidence type="ECO:0000256" key="2">
    <source>
        <dbReference type="ARBA" id="ARBA00007639"/>
    </source>
</evidence>
<dbReference type="SUPFAM" id="SSF53822">
    <property type="entry name" value="Periplasmic binding protein-like I"/>
    <property type="match status" value="1"/>
</dbReference>
<dbReference type="EMBL" id="CP045644">
    <property type="protein sequence ID" value="QFZ85490.1"/>
    <property type="molecule type" value="Genomic_DNA"/>
</dbReference>
<evidence type="ECO:0000313" key="7">
    <source>
        <dbReference type="Proteomes" id="UP000326780"/>
    </source>
</evidence>
<name>A0A5Q0M6W1_VARPD</name>
<evidence type="ECO:0000313" key="6">
    <source>
        <dbReference type="EMBL" id="QFZ85490.1"/>
    </source>
</evidence>
<dbReference type="InterPro" id="IPR025997">
    <property type="entry name" value="SBP_2_dom"/>
</dbReference>
<gene>
    <name evidence="6" type="ORF">GFK26_23355</name>
</gene>
<dbReference type="Pfam" id="PF13407">
    <property type="entry name" value="Peripla_BP_4"/>
    <property type="match status" value="1"/>
</dbReference>
<proteinExistence type="inferred from homology"/>
<reference evidence="6 7" key="1">
    <citation type="submission" date="2019-10" db="EMBL/GenBank/DDBJ databases">
        <title>Complete genome sequence of Variovorax paradoxus 5C-2.</title>
        <authorList>
            <person name="Gogoleva N.E."/>
            <person name="Balkin A.S."/>
        </authorList>
    </citation>
    <scope>NUCLEOTIDE SEQUENCE [LARGE SCALE GENOMIC DNA]</scope>
    <source>
        <strain evidence="6 7">5C-2</strain>
    </source>
</reference>
<dbReference type="CDD" id="cd06321">
    <property type="entry name" value="PBP1_ABC_sugar_binding-like"/>
    <property type="match status" value="1"/>
</dbReference>